<protein>
    <submittedName>
        <fullName evidence="1">Uncharacterized protein</fullName>
    </submittedName>
</protein>
<sequence length="85" mass="8727">MPQIRTVVWPGAKPTPVTVTVKPPRIDPSSGVTESMPTIGCGSTDFAKPAEAFAPPVVASAGAGPKLARPVNASVSNAVDDFRQK</sequence>
<comment type="caution">
    <text evidence="1">The sequence shown here is derived from an EMBL/GenBank/DDBJ whole genome shotgun (WGS) entry which is preliminary data.</text>
</comment>
<dbReference type="EMBL" id="BONZ01000079">
    <property type="protein sequence ID" value="GIH19310.1"/>
    <property type="molecule type" value="Genomic_DNA"/>
</dbReference>
<organism evidence="1 2">
    <name type="scientific">Rugosimonospora africana</name>
    <dbReference type="NCBI Taxonomy" id="556532"/>
    <lineage>
        <taxon>Bacteria</taxon>
        <taxon>Bacillati</taxon>
        <taxon>Actinomycetota</taxon>
        <taxon>Actinomycetes</taxon>
        <taxon>Micromonosporales</taxon>
        <taxon>Micromonosporaceae</taxon>
        <taxon>Rugosimonospora</taxon>
    </lineage>
</organism>
<dbReference type="Proteomes" id="UP000642748">
    <property type="component" value="Unassembled WGS sequence"/>
</dbReference>
<accession>A0A8J3R0V0</accession>
<proteinExistence type="predicted"/>
<gene>
    <name evidence="1" type="ORF">Raf01_74820</name>
</gene>
<reference evidence="1" key="1">
    <citation type="submission" date="2021-01" db="EMBL/GenBank/DDBJ databases">
        <title>Whole genome shotgun sequence of Rugosimonospora africana NBRC 104875.</title>
        <authorList>
            <person name="Komaki H."/>
            <person name="Tamura T."/>
        </authorList>
    </citation>
    <scope>NUCLEOTIDE SEQUENCE</scope>
    <source>
        <strain evidence="1">NBRC 104875</strain>
    </source>
</reference>
<dbReference type="AlphaFoldDB" id="A0A8J3R0V0"/>
<evidence type="ECO:0000313" key="1">
    <source>
        <dbReference type="EMBL" id="GIH19310.1"/>
    </source>
</evidence>
<keyword evidence="2" id="KW-1185">Reference proteome</keyword>
<name>A0A8J3R0V0_9ACTN</name>
<evidence type="ECO:0000313" key="2">
    <source>
        <dbReference type="Proteomes" id="UP000642748"/>
    </source>
</evidence>